<dbReference type="PANTHER" id="PTHR10083">
    <property type="entry name" value="KUNITZ-TYPE PROTEASE INHIBITOR-RELATED"/>
    <property type="match status" value="1"/>
</dbReference>
<reference evidence="10" key="1">
    <citation type="submission" date="2021-12" db="EMBL/GenBank/DDBJ databases">
        <authorList>
            <person name="King R."/>
        </authorList>
    </citation>
    <scope>NUCLEOTIDE SEQUENCE</scope>
</reference>
<feature type="domain" description="BPTI/Kunitz inhibitor" evidence="9">
    <location>
        <begin position="53"/>
        <end position="112"/>
    </location>
</feature>
<evidence type="ECO:0000313" key="11">
    <source>
        <dbReference type="Proteomes" id="UP001154114"/>
    </source>
</evidence>
<protein>
    <recommendedName>
        <fullName evidence="9">BPTI/Kunitz inhibitor domain-containing protein</fullName>
    </recommendedName>
</protein>
<accession>A0A9N8L0B7</accession>
<evidence type="ECO:0000256" key="3">
    <source>
        <dbReference type="ARBA" id="ARBA00022656"/>
    </source>
</evidence>
<evidence type="ECO:0000313" key="10">
    <source>
        <dbReference type="EMBL" id="CAD0199216.1"/>
    </source>
</evidence>
<evidence type="ECO:0000256" key="5">
    <source>
        <dbReference type="ARBA" id="ARBA00022900"/>
    </source>
</evidence>
<dbReference type="PANTHER" id="PTHR10083:SF376">
    <property type="entry name" value="SERINE PEPTIDASE INHIBITOR, KUNITZ TYPE, 3"/>
    <property type="match status" value="1"/>
</dbReference>
<sequence length="144" mass="16402">MGEHPKPSSLYRRINVNRADVMSSTPLDLFKVKAAGQGRRSHMDSVWKWDFWCQLQPKFGNCTKRHGTDFRSGPRQSFYYDAQLDACLSFMYNGCDGNKNNFASLVECERHCKGATYMTLKESTRTTFCGLQPNAGLCLALIDR</sequence>
<proteinExistence type="predicted"/>
<dbReference type="Pfam" id="PF00014">
    <property type="entry name" value="Kunitz_BPTI"/>
    <property type="match status" value="1"/>
</dbReference>
<dbReference type="PROSITE" id="PS00280">
    <property type="entry name" value="BPTI_KUNITZ_1"/>
    <property type="match status" value="1"/>
</dbReference>
<dbReference type="AlphaFoldDB" id="A0A9N8L0B7"/>
<keyword evidence="2" id="KW-0964">Secreted</keyword>
<keyword evidence="4" id="KW-0646">Protease inhibitor</keyword>
<evidence type="ECO:0000256" key="8">
    <source>
        <dbReference type="ARBA" id="ARBA00034146"/>
    </source>
</evidence>
<dbReference type="GO" id="GO:0090729">
    <property type="term" value="F:toxin activity"/>
    <property type="evidence" value="ECO:0007669"/>
    <property type="project" value="UniProtKB-KW"/>
</dbReference>
<evidence type="ECO:0000259" key="9">
    <source>
        <dbReference type="PROSITE" id="PS50279"/>
    </source>
</evidence>
<evidence type="ECO:0000256" key="7">
    <source>
        <dbReference type="ARBA" id="ARBA00023240"/>
    </source>
</evidence>
<evidence type="ECO:0000256" key="6">
    <source>
        <dbReference type="ARBA" id="ARBA00023157"/>
    </source>
</evidence>
<dbReference type="PRINTS" id="PR00759">
    <property type="entry name" value="BASICPTASE"/>
</dbReference>
<dbReference type="CDD" id="cd00109">
    <property type="entry name" value="Kunitz-type"/>
    <property type="match status" value="1"/>
</dbReference>
<dbReference type="OrthoDB" id="4473401at2759"/>
<keyword evidence="3" id="KW-0800">Toxin</keyword>
<dbReference type="InterPro" id="IPR020901">
    <property type="entry name" value="Prtase_inh_Kunz-CS"/>
</dbReference>
<keyword evidence="5" id="KW-0722">Serine protease inhibitor</keyword>
<dbReference type="InterPro" id="IPR036880">
    <property type="entry name" value="Kunitz_BPTI_sf"/>
</dbReference>
<keyword evidence="7" id="KW-1199">Hemostasis impairing toxin</keyword>
<name>A0A9N8L0B7_CHRIL</name>
<evidence type="ECO:0000256" key="2">
    <source>
        <dbReference type="ARBA" id="ARBA00022525"/>
    </source>
</evidence>
<dbReference type="GO" id="GO:0004867">
    <property type="term" value="F:serine-type endopeptidase inhibitor activity"/>
    <property type="evidence" value="ECO:0007669"/>
    <property type="project" value="UniProtKB-KW"/>
</dbReference>
<dbReference type="EMBL" id="LR824013">
    <property type="protein sequence ID" value="CAD0199216.1"/>
    <property type="molecule type" value="Genomic_DNA"/>
</dbReference>
<dbReference type="SMART" id="SM00131">
    <property type="entry name" value="KU"/>
    <property type="match status" value="1"/>
</dbReference>
<evidence type="ECO:0000256" key="4">
    <source>
        <dbReference type="ARBA" id="ARBA00022690"/>
    </source>
</evidence>
<dbReference type="InterPro" id="IPR002223">
    <property type="entry name" value="Kunitz_BPTI"/>
</dbReference>
<evidence type="ECO:0000256" key="1">
    <source>
        <dbReference type="ARBA" id="ARBA00004613"/>
    </source>
</evidence>
<gene>
    <name evidence="10" type="ORF">CINC_LOCUS912</name>
</gene>
<dbReference type="SUPFAM" id="SSF57362">
    <property type="entry name" value="BPTI-like"/>
    <property type="match status" value="1"/>
</dbReference>
<dbReference type="InterPro" id="IPR050098">
    <property type="entry name" value="TFPI/VKTCI-like"/>
</dbReference>
<comment type="subcellular location">
    <subcellularLocation>
        <location evidence="1">Secreted</location>
    </subcellularLocation>
</comment>
<keyword evidence="8" id="KW-1203">Blood coagulation cascade inhibiting toxin</keyword>
<keyword evidence="11" id="KW-1185">Reference proteome</keyword>
<organism evidence="10 11">
    <name type="scientific">Chrysodeixis includens</name>
    <name type="common">Soybean looper</name>
    <name type="synonym">Pseudoplusia includens</name>
    <dbReference type="NCBI Taxonomy" id="689277"/>
    <lineage>
        <taxon>Eukaryota</taxon>
        <taxon>Metazoa</taxon>
        <taxon>Ecdysozoa</taxon>
        <taxon>Arthropoda</taxon>
        <taxon>Hexapoda</taxon>
        <taxon>Insecta</taxon>
        <taxon>Pterygota</taxon>
        <taxon>Neoptera</taxon>
        <taxon>Endopterygota</taxon>
        <taxon>Lepidoptera</taxon>
        <taxon>Glossata</taxon>
        <taxon>Ditrysia</taxon>
        <taxon>Noctuoidea</taxon>
        <taxon>Noctuidae</taxon>
        <taxon>Plusiinae</taxon>
        <taxon>Chrysodeixis</taxon>
    </lineage>
</organism>
<dbReference type="PROSITE" id="PS50279">
    <property type="entry name" value="BPTI_KUNITZ_2"/>
    <property type="match status" value="1"/>
</dbReference>
<keyword evidence="6" id="KW-1015">Disulfide bond</keyword>
<dbReference type="GO" id="GO:0005615">
    <property type="term" value="C:extracellular space"/>
    <property type="evidence" value="ECO:0007669"/>
    <property type="project" value="TreeGrafter"/>
</dbReference>
<dbReference type="Proteomes" id="UP001154114">
    <property type="component" value="Chromosome 10"/>
</dbReference>
<dbReference type="Gene3D" id="4.10.410.10">
    <property type="entry name" value="Pancreatic trypsin inhibitor Kunitz domain"/>
    <property type="match status" value="1"/>
</dbReference>